<dbReference type="SMART" id="SM00347">
    <property type="entry name" value="HTH_MARR"/>
    <property type="match status" value="1"/>
</dbReference>
<evidence type="ECO:0000259" key="4">
    <source>
        <dbReference type="PROSITE" id="PS50995"/>
    </source>
</evidence>
<keyword evidence="2" id="KW-0238">DNA-binding</keyword>
<evidence type="ECO:0000256" key="2">
    <source>
        <dbReference type="ARBA" id="ARBA00023125"/>
    </source>
</evidence>
<keyword evidence="3" id="KW-0804">Transcription</keyword>
<dbReference type="EMBL" id="SGIT01000004">
    <property type="protein sequence ID" value="RZF58296.1"/>
    <property type="molecule type" value="Genomic_DNA"/>
</dbReference>
<dbReference type="InterPro" id="IPR039422">
    <property type="entry name" value="MarR/SlyA-like"/>
</dbReference>
<dbReference type="AlphaFoldDB" id="A0A4Q6XQ69"/>
<dbReference type="InterPro" id="IPR000835">
    <property type="entry name" value="HTH_MarR-typ"/>
</dbReference>
<evidence type="ECO:0000256" key="3">
    <source>
        <dbReference type="ARBA" id="ARBA00023163"/>
    </source>
</evidence>
<dbReference type="InterPro" id="IPR036388">
    <property type="entry name" value="WH-like_DNA-bd_sf"/>
</dbReference>
<dbReference type="OrthoDB" id="1467380at2"/>
<dbReference type="PRINTS" id="PR00598">
    <property type="entry name" value="HTHMARR"/>
</dbReference>
<dbReference type="Gene3D" id="1.10.10.10">
    <property type="entry name" value="Winged helix-like DNA-binding domain superfamily/Winged helix DNA-binding domain"/>
    <property type="match status" value="1"/>
</dbReference>
<evidence type="ECO:0000313" key="6">
    <source>
        <dbReference type="Proteomes" id="UP000292855"/>
    </source>
</evidence>
<dbReference type="GO" id="GO:0003700">
    <property type="term" value="F:DNA-binding transcription factor activity"/>
    <property type="evidence" value="ECO:0007669"/>
    <property type="project" value="InterPro"/>
</dbReference>
<dbReference type="InterPro" id="IPR036390">
    <property type="entry name" value="WH_DNA-bd_sf"/>
</dbReference>
<dbReference type="Proteomes" id="UP000292855">
    <property type="component" value="Unassembled WGS sequence"/>
</dbReference>
<dbReference type="PANTHER" id="PTHR33164">
    <property type="entry name" value="TRANSCRIPTIONAL REGULATOR, MARR FAMILY"/>
    <property type="match status" value="1"/>
</dbReference>
<keyword evidence="6" id="KW-1185">Reference proteome</keyword>
<sequence>MSQDNTIDYFLKTCWQTVANKYNIIASQFGFTQAAGYILINIHKEGTSVSQIANATGVKTTSLSRVLNNLETLGFIYREVNASDKRSVKVYLTPLGVEKRKLAKDVVRSFNEFLESRIPEDERAQLIQSLKKINALTASYQLEQEAGAEKKAEGSKTVNIGK</sequence>
<proteinExistence type="predicted"/>
<dbReference type="PANTHER" id="PTHR33164:SF43">
    <property type="entry name" value="HTH-TYPE TRANSCRIPTIONAL REPRESSOR YETL"/>
    <property type="match status" value="1"/>
</dbReference>
<evidence type="ECO:0000313" key="5">
    <source>
        <dbReference type="EMBL" id="RZF58296.1"/>
    </source>
</evidence>
<gene>
    <name evidence="5" type="ORF">EWE74_16895</name>
</gene>
<keyword evidence="1" id="KW-0805">Transcription regulation</keyword>
<dbReference type="SUPFAM" id="SSF46785">
    <property type="entry name" value="Winged helix' DNA-binding domain"/>
    <property type="match status" value="1"/>
</dbReference>
<name>A0A4Q6XQ69_9SPHI</name>
<reference evidence="5 6" key="1">
    <citation type="submission" date="2019-02" db="EMBL/GenBank/DDBJ databases">
        <authorList>
            <person name="Li Y."/>
        </authorList>
    </citation>
    <scope>NUCLEOTIDE SEQUENCE [LARGE SCALE GENOMIC DNA]</scope>
    <source>
        <strain evidence="5 6">30C10-4-7</strain>
    </source>
</reference>
<accession>A0A4Q6XQ69</accession>
<dbReference type="Pfam" id="PF12802">
    <property type="entry name" value="MarR_2"/>
    <property type="match status" value="1"/>
</dbReference>
<evidence type="ECO:0000256" key="1">
    <source>
        <dbReference type="ARBA" id="ARBA00023015"/>
    </source>
</evidence>
<dbReference type="PROSITE" id="PS50995">
    <property type="entry name" value="HTH_MARR_2"/>
    <property type="match status" value="1"/>
</dbReference>
<dbReference type="PROSITE" id="PS01117">
    <property type="entry name" value="HTH_MARR_1"/>
    <property type="match status" value="1"/>
</dbReference>
<feature type="domain" description="HTH marR-type" evidence="4">
    <location>
        <begin position="1"/>
        <end position="135"/>
    </location>
</feature>
<protein>
    <submittedName>
        <fullName evidence="5">MarR family transcriptional regulator</fullName>
    </submittedName>
</protein>
<dbReference type="GO" id="GO:0006950">
    <property type="term" value="P:response to stress"/>
    <property type="evidence" value="ECO:0007669"/>
    <property type="project" value="TreeGrafter"/>
</dbReference>
<dbReference type="RefSeq" id="WP_130142846.1">
    <property type="nucleotide sequence ID" value="NZ_SGIT01000004.1"/>
</dbReference>
<dbReference type="GO" id="GO:0003677">
    <property type="term" value="F:DNA binding"/>
    <property type="evidence" value="ECO:0007669"/>
    <property type="project" value="UniProtKB-KW"/>
</dbReference>
<comment type="caution">
    <text evidence="5">The sequence shown here is derived from an EMBL/GenBank/DDBJ whole genome shotgun (WGS) entry which is preliminary data.</text>
</comment>
<organism evidence="5 6">
    <name type="scientific">Sphingobacterium corticibacterium</name>
    <dbReference type="NCBI Taxonomy" id="2484746"/>
    <lineage>
        <taxon>Bacteria</taxon>
        <taxon>Pseudomonadati</taxon>
        <taxon>Bacteroidota</taxon>
        <taxon>Sphingobacteriia</taxon>
        <taxon>Sphingobacteriales</taxon>
        <taxon>Sphingobacteriaceae</taxon>
        <taxon>Sphingobacterium</taxon>
    </lineage>
</organism>
<dbReference type="InterPro" id="IPR011991">
    <property type="entry name" value="ArsR-like_HTH"/>
</dbReference>
<dbReference type="InterPro" id="IPR023187">
    <property type="entry name" value="Tscrpt_reg_MarR-type_CS"/>
</dbReference>
<dbReference type="CDD" id="cd00090">
    <property type="entry name" value="HTH_ARSR"/>
    <property type="match status" value="1"/>
</dbReference>